<organism evidence="1 2">
    <name type="scientific">Bifidobacterium vansinderenii</name>
    <dbReference type="NCBI Taxonomy" id="1984871"/>
    <lineage>
        <taxon>Bacteria</taxon>
        <taxon>Bacillati</taxon>
        <taxon>Actinomycetota</taxon>
        <taxon>Actinomycetes</taxon>
        <taxon>Bifidobacteriales</taxon>
        <taxon>Bifidobacteriaceae</taxon>
        <taxon>Bifidobacterium</taxon>
    </lineage>
</organism>
<dbReference type="OrthoDB" id="3242443at2"/>
<keyword evidence="2" id="KW-1185">Reference proteome</keyword>
<dbReference type="AlphaFoldDB" id="A0A229VXQ1"/>
<accession>A0A229VXQ1</accession>
<sequence>MRIVSGLNSANAETLKFDNVSRDDVPDTLRRYMQKRTYKLTEVRQLLRSMTLVQSEADEYEGGWFDLEDSKGQNWWVVVDHKLQKKWDAGRKGLIARLAASLMLSARGLDTMALSVVDDRGDEMQQSSSVDDYHLYDRTENGNWAEYVMKENDDPITGRELSALLVTARGCDGVPSVRRCIDLNGTYYGKVSKSRFGKLELAQNEVPEFTIRTSGPDLAYKYIRPLIGEKCYDLLSMVFGYSLIEQAPKNYFIASDSGGTGKTTLLTSFCDRFSTVATAKPNMAGLTSTDRYANGLACAQLIGKRFAFVDEAGKLGPKAAQVLAQISTGSNLTARFGNAQQTDFYCRAVLFLATNVADELPDITATNRRRVNVDFNRAKDGAWEAPLEPADAKKTSRAAGKDIDSVHTYAEQGRCMDEMVAHGIRLILERQKETKKYDIFDGLSMEDKVSARNAFGDNEDIIKLATMLSEDPEVQAWLDPECHKKNCNTRIKAKGLSAESLLPSVRNPEVIFKTCGINLRNGRRQLNGKLERVIQLTDKEKAQNLWDVLDDNPFQEKDDIEQLGKVLQYNGDEMQYNSAEHNDVAVEVNRKIQSKLGPDYEVSLKMRGRKPWLLITKNNTVLADLHLLCMNSEKPQPGEDAIRIRPYGETTVYMSDEPGKNAPGLLIQRIRNGEAIGHRKA</sequence>
<dbReference type="Proteomes" id="UP000215433">
    <property type="component" value="Unassembled WGS sequence"/>
</dbReference>
<dbReference type="EMBL" id="NEWD01000016">
    <property type="protein sequence ID" value="OXN00404.1"/>
    <property type="molecule type" value="Genomic_DNA"/>
</dbReference>
<dbReference type="RefSeq" id="WP_093960430.1">
    <property type="nucleotide sequence ID" value="NZ_NEWD01000016.1"/>
</dbReference>
<name>A0A229VXQ1_9BIFI</name>
<reference evidence="1 2" key="1">
    <citation type="submission" date="2017-05" db="EMBL/GenBank/DDBJ databases">
        <title>Bifidobacterium vansinderenii sp. nov.</title>
        <authorList>
            <person name="Lugli G.A."/>
            <person name="Duranti S."/>
            <person name="Mangifesta M."/>
        </authorList>
    </citation>
    <scope>NUCLEOTIDE SEQUENCE [LARGE SCALE GENOMIC DNA]</scope>
    <source>
        <strain evidence="1 2">Tam10B</strain>
    </source>
</reference>
<dbReference type="Gene3D" id="3.40.50.300">
    <property type="entry name" value="P-loop containing nucleotide triphosphate hydrolases"/>
    <property type="match status" value="1"/>
</dbReference>
<evidence type="ECO:0000313" key="2">
    <source>
        <dbReference type="Proteomes" id="UP000215433"/>
    </source>
</evidence>
<proteinExistence type="predicted"/>
<comment type="caution">
    <text evidence="1">The sequence shown here is derived from an EMBL/GenBank/DDBJ whole genome shotgun (WGS) entry which is preliminary data.</text>
</comment>
<evidence type="ECO:0000313" key="1">
    <source>
        <dbReference type="EMBL" id="OXN00404.1"/>
    </source>
</evidence>
<protein>
    <submittedName>
        <fullName evidence="1">Uncharacterized protein</fullName>
    </submittedName>
</protein>
<dbReference type="SUPFAM" id="SSF52540">
    <property type="entry name" value="P-loop containing nucleoside triphosphate hydrolases"/>
    <property type="match status" value="1"/>
</dbReference>
<gene>
    <name evidence="1" type="ORF">Tam10B_1274</name>
</gene>
<dbReference type="InterPro" id="IPR027417">
    <property type="entry name" value="P-loop_NTPase"/>
</dbReference>